<gene>
    <name evidence="5" type="ORF">UR35_C0001G0074</name>
</gene>
<dbReference type="SUPFAM" id="SSF53383">
    <property type="entry name" value="PLP-dependent transferases"/>
    <property type="match status" value="1"/>
</dbReference>
<dbReference type="InterPro" id="IPR001509">
    <property type="entry name" value="Epimerase_deHydtase"/>
</dbReference>
<dbReference type="InterPro" id="IPR015421">
    <property type="entry name" value="PyrdxlP-dep_Trfase_major"/>
</dbReference>
<dbReference type="GO" id="GO:0008483">
    <property type="term" value="F:transaminase activity"/>
    <property type="evidence" value="ECO:0007669"/>
    <property type="project" value="TreeGrafter"/>
</dbReference>
<name>A0A0G0CQ29_9BACT</name>
<dbReference type="Proteomes" id="UP000034778">
    <property type="component" value="Unassembled WGS sequence"/>
</dbReference>
<dbReference type="GO" id="GO:0000271">
    <property type="term" value="P:polysaccharide biosynthetic process"/>
    <property type="evidence" value="ECO:0007669"/>
    <property type="project" value="TreeGrafter"/>
</dbReference>
<evidence type="ECO:0000256" key="2">
    <source>
        <dbReference type="ARBA" id="ARBA00037999"/>
    </source>
</evidence>
<dbReference type="Pfam" id="PF01041">
    <property type="entry name" value="DegT_DnrJ_EryC1"/>
    <property type="match status" value="1"/>
</dbReference>
<dbReference type="Gene3D" id="3.90.25.10">
    <property type="entry name" value="UDP-galactose 4-epimerase, domain 1"/>
    <property type="match status" value="1"/>
</dbReference>
<comment type="similarity">
    <text evidence="2 3">Belongs to the DegT/DnrJ/EryC1 family.</text>
</comment>
<comment type="caution">
    <text evidence="5">The sequence shown here is derived from an EMBL/GenBank/DDBJ whole genome shotgun (WGS) entry which is preliminary data.</text>
</comment>
<dbReference type="GO" id="GO:0030170">
    <property type="term" value="F:pyridoxal phosphate binding"/>
    <property type="evidence" value="ECO:0007669"/>
    <property type="project" value="TreeGrafter"/>
</dbReference>
<dbReference type="PANTHER" id="PTHR30244:SF36">
    <property type="entry name" value="3-OXO-GLUCOSE-6-PHOSPHATE:GLUTAMATE AMINOTRANSFERASE"/>
    <property type="match status" value="1"/>
</dbReference>
<dbReference type="InterPro" id="IPR015422">
    <property type="entry name" value="PyrdxlP-dep_Trfase_small"/>
</dbReference>
<organism evidence="5 6">
    <name type="scientific">Candidatus Woesebacteria bacterium GW2011_GWB1_33_22</name>
    <dbReference type="NCBI Taxonomy" id="1618566"/>
    <lineage>
        <taxon>Bacteria</taxon>
        <taxon>Candidatus Woeseibacteriota</taxon>
    </lineage>
</organism>
<dbReference type="STRING" id="1618566.UR35_C0001G0074"/>
<dbReference type="InterPro" id="IPR015424">
    <property type="entry name" value="PyrdxlP-dep_Trfase"/>
</dbReference>
<sequence>MIPFLDLKKQHNSIKKDIDLAVGKVLEDSNFILGYEVDEFEKNFANYIGVKRCIGVSTGESAILLILKALEVGPGDEVITVANTFIATVFPIITLGAKPVLIDIDPKTYQMDLNMLQKSITPKTKVILPVHLFGIPAPIAEILKIAKEKNIFVVEDACQAHGSSIAGKMCGSFGIASAFSFYPGKNLGAAGDAGAITTNDEDLANKLIAMRNIGQFEKYKHDLFGYNFRMDTIQAAFLSVKLKHLNLWNKKRREIANYYNKLLSDLPVVLPPKLKNGLVENYHLYVIKSQKRNELLEFLKQNEISTGIHYPIPLHMQKSLSFLCYNEESFPVTKKYATEILSLPMFPDMTKNQVKEVSDKIHEFYRNLDRLGKIVITGGAGFIGSSVADYLLEHFAEKIDKIVVLDNFVRGKKENLIKALKNKKVELIEGDIRDKELVDKLIKGANYVIHEAAIKNILCDEDPRLSLEVLVNGTFNVMEACVKHKVRKLVFNSSASVYGQPLKIPMQETDNYNNEAFYGAGKIANEQMAKAFNKMYGLNYVCLRPFNIYGPRMDISGIYTEVFIRWLDSIDNGKAPVIFGDGTNTLDFVYIEDVVRATITALLSDIKQGFYNVGSGDEVSLNKLVEVLLKCNKSDLKVEHIQQIRKSNYVTRRKADIVNAKKDLGFIATTSLETGVKKLIEWRKKTKKNENTVN</sequence>
<dbReference type="SUPFAM" id="SSF51735">
    <property type="entry name" value="NAD(P)-binding Rossmann-fold domains"/>
    <property type="match status" value="1"/>
</dbReference>
<evidence type="ECO:0000256" key="3">
    <source>
        <dbReference type="RuleBase" id="RU004508"/>
    </source>
</evidence>
<dbReference type="EMBL" id="LBOW01000001">
    <property type="protein sequence ID" value="KKP45477.1"/>
    <property type="molecule type" value="Genomic_DNA"/>
</dbReference>
<evidence type="ECO:0000313" key="6">
    <source>
        <dbReference type="Proteomes" id="UP000034778"/>
    </source>
</evidence>
<dbReference type="AlphaFoldDB" id="A0A0G0CQ29"/>
<dbReference type="Gene3D" id="3.40.50.720">
    <property type="entry name" value="NAD(P)-binding Rossmann-like Domain"/>
    <property type="match status" value="1"/>
</dbReference>
<dbReference type="InterPro" id="IPR036291">
    <property type="entry name" value="NAD(P)-bd_dom_sf"/>
</dbReference>
<dbReference type="CDD" id="cd00616">
    <property type="entry name" value="AHBA_syn"/>
    <property type="match status" value="1"/>
</dbReference>
<dbReference type="Pfam" id="PF01370">
    <property type="entry name" value="Epimerase"/>
    <property type="match status" value="1"/>
</dbReference>
<feature type="domain" description="NAD-dependent epimerase/dehydratase" evidence="4">
    <location>
        <begin position="374"/>
        <end position="614"/>
    </location>
</feature>
<dbReference type="PATRIC" id="fig|1618566.3.peg.72"/>
<reference evidence="5 6" key="1">
    <citation type="journal article" date="2015" name="Nature">
        <title>rRNA introns, odd ribosomes, and small enigmatic genomes across a large radiation of phyla.</title>
        <authorList>
            <person name="Brown C.T."/>
            <person name="Hug L.A."/>
            <person name="Thomas B.C."/>
            <person name="Sharon I."/>
            <person name="Castelle C.J."/>
            <person name="Singh A."/>
            <person name="Wilkins M.J."/>
            <person name="Williams K.H."/>
            <person name="Banfield J.F."/>
        </authorList>
    </citation>
    <scope>NUCLEOTIDE SEQUENCE [LARGE SCALE GENOMIC DNA]</scope>
</reference>
<proteinExistence type="inferred from homology"/>
<dbReference type="InterPro" id="IPR000653">
    <property type="entry name" value="DegT/StrS_aminotransferase"/>
</dbReference>
<evidence type="ECO:0000313" key="5">
    <source>
        <dbReference type="EMBL" id="KKP45477.1"/>
    </source>
</evidence>
<evidence type="ECO:0000259" key="4">
    <source>
        <dbReference type="Pfam" id="PF01370"/>
    </source>
</evidence>
<protein>
    <submittedName>
        <fullName evidence="5">Glutamine-scyllo-inositol transaminase</fullName>
    </submittedName>
</protein>
<dbReference type="Gene3D" id="3.90.1150.10">
    <property type="entry name" value="Aspartate Aminotransferase, domain 1"/>
    <property type="match status" value="1"/>
</dbReference>
<evidence type="ECO:0000256" key="1">
    <source>
        <dbReference type="ARBA" id="ARBA00022898"/>
    </source>
</evidence>
<dbReference type="Gene3D" id="3.40.640.10">
    <property type="entry name" value="Type I PLP-dependent aspartate aminotransferase-like (Major domain)"/>
    <property type="match status" value="1"/>
</dbReference>
<keyword evidence="1 3" id="KW-0663">Pyridoxal phosphate</keyword>
<dbReference type="PANTHER" id="PTHR30244">
    <property type="entry name" value="TRANSAMINASE"/>
    <property type="match status" value="1"/>
</dbReference>
<accession>A0A0G0CQ29</accession>